<dbReference type="InterPro" id="IPR036388">
    <property type="entry name" value="WH-like_DNA-bd_sf"/>
</dbReference>
<keyword evidence="2" id="KW-0238">DNA-binding</keyword>
<dbReference type="Pfam" id="PF08220">
    <property type="entry name" value="HTH_DeoR"/>
    <property type="match status" value="1"/>
</dbReference>
<dbReference type="EMBL" id="CP060634">
    <property type="protein sequence ID" value="QNM05250.1"/>
    <property type="molecule type" value="Genomic_DNA"/>
</dbReference>
<protein>
    <submittedName>
        <fullName evidence="5">DeoR/GlpR transcriptional regulator</fullName>
    </submittedName>
</protein>
<organism evidence="5 6">
    <name type="scientific">Qiania dongpingensis</name>
    <dbReference type="NCBI Taxonomy" id="2763669"/>
    <lineage>
        <taxon>Bacteria</taxon>
        <taxon>Bacillati</taxon>
        <taxon>Bacillota</taxon>
        <taxon>Clostridia</taxon>
        <taxon>Lachnospirales</taxon>
        <taxon>Lachnospiraceae</taxon>
        <taxon>Qiania</taxon>
    </lineage>
</organism>
<dbReference type="InterPro" id="IPR014036">
    <property type="entry name" value="DeoR-like_C"/>
</dbReference>
<dbReference type="PANTHER" id="PTHR30363:SF44">
    <property type="entry name" value="AGA OPERON TRANSCRIPTIONAL REPRESSOR-RELATED"/>
    <property type="match status" value="1"/>
</dbReference>
<keyword evidence="3" id="KW-0804">Transcription</keyword>
<dbReference type="InterPro" id="IPR036390">
    <property type="entry name" value="WH_DNA-bd_sf"/>
</dbReference>
<dbReference type="PROSITE" id="PS51000">
    <property type="entry name" value="HTH_DEOR_2"/>
    <property type="match status" value="1"/>
</dbReference>
<dbReference type="KEGG" id="qdo:H9Q78_12515"/>
<dbReference type="InterPro" id="IPR018356">
    <property type="entry name" value="Tscrpt_reg_HTH_DeoR_CS"/>
</dbReference>
<dbReference type="InterPro" id="IPR050313">
    <property type="entry name" value="Carb_Metab_HTH_regulators"/>
</dbReference>
<dbReference type="PROSITE" id="PS00894">
    <property type="entry name" value="HTH_DEOR_1"/>
    <property type="match status" value="1"/>
</dbReference>
<dbReference type="Proteomes" id="UP000515823">
    <property type="component" value="Chromosome"/>
</dbReference>
<dbReference type="InterPro" id="IPR037171">
    <property type="entry name" value="NagB/RpiA_transferase-like"/>
</dbReference>
<dbReference type="SUPFAM" id="SSF100950">
    <property type="entry name" value="NagB/RpiA/CoA transferase-like"/>
    <property type="match status" value="1"/>
</dbReference>
<keyword evidence="6" id="KW-1185">Reference proteome</keyword>
<dbReference type="RefSeq" id="WP_249302085.1">
    <property type="nucleotide sequence ID" value="NZ_CP060634.1"/>
</dbReference>
<feature type="domain" description="HTH deoR-type" evidence="4">
    <location>
        <begin position="3"/>
        <end position="58"/>
    </location>
</feature>
<accession>A0A7G9G368</accession>
<dbReference type="SMART" id="SM01134">
    <property type="entry name" value="DeoRC"/>
    <property type="match status" value="1"/>
</dbReference>
<name>A0A7G9G368_9FIRM</name>
<dbReference type="PRINTS" id="PR00037">
    <property type="entry name" value="HTHLACR"/>
</dbReference>
<evidence type="ECO:0000259" key="4">
    <source>
        <dbReference type="PROSITE" id="PS51000"/>
    </source>
</evidence>
<evidence type="ECO:0000256" key="2">
    <source>
        <dbReference type="ARBA" id="ARBA00023125"/>
    </source>
</evidence>
<gene>
    <name evidence="5" type="ORF">H9Q78_12515</name>
</gene>
<proteinExistence type="predicted"/>
<evidence type="ECO:0000256" key="3">
    <source>
        <dbReference type="ARBA" id="ARBA00023163"/>
    </source>
</evidence>
<dbReference type="Gene3D" id="1.10.10.10">
    <property type="entry name" value="Winged helix-like DNA-binding domain superfamily/Winged helix DNA-binding domain"/>
    <property type="match status" value="1"/>
</dbReference>
<evidence type="ECO:0000256" key="1">
    <source>
        <dbReference type="ARBA" id="ARBA00023015"/>
    </source>
</evidence>
<sequence length="253" mass="28628">MNAETRQIAIYDMIKSNKEMSVNTLAQCFGVSAMTIRRDLEQLERSKLIERAYGKAQIADESKTELSFNLRKSMNLTYKQKIAMDAANFITERDVRSIYVDGSSTAMELLKVLPPNRSMTVFTNSVFALNLLQPKTWIDTFIIGGFLNREVSSMDDITSVDLCKQIYVDATFTSCSDISADGMFNNGTTGTQIRRIMMKNSQHNYLLADHTKFNSRGVFLLNTWDKVDTLITDEKPDAAFLTAVQKYGVSVIW</sequence>
<evidence type="ECO:0000313" key="5">
    <source>
        <dbReference type="EMBL" id="QNM05250.1"/>
    </source>
</evidence>
<reference evidence="5 6" key="1">
    <citation type="submission" date="2020-08" db="EMBL/GenBank/DDBJ databases">
        <authorList>
            <person name="Liu C."/>
            <person name="Sun Q."/>
        </authorList>
    </citation>
    <scope>NUCLEOTIDE SEQUENCE [LARGE SCALE GENOMIC DNA]</scope>
    <source>
        <strain evidence="5 6">NSJ-38</strain>
    </source>
</reference>
<evidence type="ECO:0000313" key="6">
    <source>
        <dbReference type="Proteomes" id="UP000515823"/>
    </source>
</evidence>
<dbReference type="Pfam" id="PF00455">
    <property type="entry name" value="DeoRC"/>
    <property type="match status" value="1"/>
</dbReference>
<dbReference type="GO" id="GO:0003677">
    <property type="term" value="F:DNA binding"/>
    <property type="evidence" value="ECO:0007669"/>
    <property type="project" value="UniProtKB-KW"/>
</dbReference>
<dbReference type="SUPFAM" id="SSF46785">
    <property type="entry name" value="Winged helix' DNA-binding domain"/>
    <property type="match status" value="1"/>
</dbReference>
<dbReference type="InterPro" id="IPR001034">
    <property type="entry name" value="DeoR_HTH"/>
</dbReference>
<dbReference type="PANTHER" id="PTHR30363">
    <property type="entry name" value="HTH-TYPE TRANSCRIPTIONAL REGULATOR SRLR-RELATED"/>
    <property type="match status" value="1"/>
</dbReference>
<keyword evidence="1" id="KW-0805">Transcription regulation</keyword>
<dbReference type="GO" id="GO:0003700">
    <property type="term" value="F:DNA-binding transcription factor activity"/>
    <property type="evidence" value="ECO:0007669"/>
    <property type="project" value="InterPro"/>
</dbReference>
<dbReference type="AlphaFoldDB" id="A0A7G9G368"/>
<dbReference type="SMART" id="SM00420">
    <property type="entry name" value="HTH_DEOR"/>
    <property type="match status" value="1"/>
</dbReference>